<reference evidence="1 2" key="1">
    <citation type="submission" date="2019-08" db="EMBL/GenBank/DDBJ databases">
        <title>In-depth cultivation of the pig gut microbiome towards novel bacterial diversity and tailored functional studies.</title>
        <authorList>
            <person name="Wylensek D."/>
            <person name="Hitch T.C.A."/>
            <person name="Clavel T."/>
        </authorList>
    </citation>
    <scope>NUCLEOTIDE SEQUENCE [LARGE SCALE GENOMIC DNA]</scope>
    <source>
        <strain evidence="1 2">WCA-693-APC-5D-A</strain>
    </source>
</reference>
<dbReference type="AlphaFoldDB" id="A0A6I2UEF0"/>
<accession>A0A6I2UEF0</accession>
<protein>
    <submittedName>
        <fullName evidence="1">Uncharacterized protein</fullName>
    </submittedName>
</protein>
<proteinExistence type="predicted"/>
<comment type="caution">
    <text evidence="1">The sequence shown here is derived from an EMBL/GenBank/DDBJ whole genome shotgun (WGS) entry which is preliminary data.</text>
</comment>
<gene>
    <name evidence="1" type="ORF">FYJ84_04375</name>
</gene>
<sequence length="122" mass="13141">MRTVIQHNMIVASGYDAMCDVIGNGVMAHMSKIMVGSGTTDTNASMTALESKVAEKAAVYAHEQGTRSFSLSTDFLEGEAVGALTEAGVFNSDDVMLDRVTFKPLNIDADDRVSMKFDFTFS</sequence>
<evidence type="ECO:0000313" key="2">
    <source>
        <dbReference type="Proteomes" id="UP000433181"/>
    </source>
</evidence>
<organism evidence="1 2">
    <name type="scientific">Anaerovibrio slackiae</name>
    <dbReference type="NCBI Taxonomy" id="2652309"/>
    <lineage>
        <taxon>Bacteria</taxon>
        <taxon>Bacillati</taxon>
        <taxon>Bacillota</taxon>
        <taxon>Negativicutes</taxon>
        <taxon>Selenomonadales</taxon>
        <taxon>Selenomonadaceae</taxon>
        <taxon>Anaerovibrio</taxon>
    </lineage>
</organism>
<evidence type="ECO:0000313" key="1">
    <source>
        <dbReference type="EMBL" id="MSU08225.1"/>
    </source>
</evidence>
<dbReference type="RefSeq" id="WP_154406384.1">
    <property type="nucleotide sequence ID" value="NZ_VUNR01000005.1"/>
</dbReference>
<dbReference type="Proteomes" id="UP000433181">
    <property type="component" value="Unassembled WGS sequence"/>
</dbReference>
<dbReference type="GeneID" id="96778142"/>
<name>A0A6I2UEF0_9FIRM</name>
<dbReference type="EMBL" id="VUNR01000005">
    <property type="protein sequence ID" value="MSU08225.1"/>
    <property type="molecule type" value="Genomic_DNA"/>
</dbReference>
<keyword evidence="2" id="KW-1185">Reference proteome</keyword>